<feature type="non-terminal residue" evidence="2">
    <location>
        <position position="1"/>
    </location>
</feature>
<keyword evidence="1" id="KW-0472">Membrane</keyword>
<reference evidence="3" key="1">
    <citation type="submission" date="2022-10" db="EMBL/GenBank/DDBJ databases">
        <title>Genome assembly of Pristionchus species.</title>
        <authorList>
            <person name="Yoshida K."/>
            <person name="Sommer R.J."/>
        </authorList>
    </citation>
    <scope>NUCLEOTIDE SEQUENCE [LARGE SCALE GENOMIC DNA]</scope>
    <source>
        <strain evidence="3">RS5460</strain>
    </source>
</reference>
<sequence>DIPVNILVLLSTLHSFRYPALLRSREEIIEYEEMPLCAPRSLTFALFFCFFSIFVTLIALMIFYRGPSSPPVVNFTAAYSKPSITPFRFLPWVPLIDRNSSLS</sequence>
<name>A0AAN5IBC0_9BILA</name>
<evidence type="ECO:0000313" key="3">
    <source>
        <dbReference type="Proteomes" id="UP001328107"/>
    </source>
</evidence>
<keyword evidence="1" id="KW-1133">Transmembrane helix</keyword>
<dbReference type="Proteomes" id="UP001328107">
    <property type="component" value="Unassembled WGS sequence"/>
</dbReference>
<evidence type="ECO:0000313" key="2">
    <source>
        <dbReference type="EMBL" id="GMR59787.1"/>
    </source>
</evidence>
<dbReference type="AlphaFoldDB" id="A0AAN5IBC0"/>
<proteinExistence type="predicted"/>
<dbReference type="EMBL" id="BTRK01000006">
    <property type="protein sequence ID" value="GMR59787.1"/>
    <property type="molecule type" value="Genomic_DNA"/>
</dbReference>
<feature type="transmembrane region" description="Helical" evidence="1">
    <location>
        <begin position="42"/>
        <end position="64"/>
    </location>
</feature>
<organism evidence="2 3">
    <name type="scientific">Pristionchus mayeri</name>
    <dbReference type="NCBI Taxonomy" id="1317129"/>
    <lineage>
        <taxon>Eukaryota</taxon>
        <taxon>Metazoa</taxon>
        <taxon>Ecdysozoa</taxon>
        <taxon>Nematoda</taxon>
        <taxon>Chromadorea</taxon>
        <taxon>Rhabditida</taxon>
        <taxon>Rhabditina</taxon>
        <taxon>Diplogasteromorpha</taxon>
        <taxon>Diplogasteroidea</taxon>
        <taxon>Neodiplogasteridae</taxon>
        <taxon>Pristionchus</taxon>
    </lineage>
</organism>
<evidence type="ECO:0000256" key="1">
    <source>
        <dbReference type="SAM" id="Phobius"/>
    </source>
</evidence>
<protein>
    <submittedName>
        <fullName evidence="2">Uncharacterized protein</fullName>
    </submittedName>
</protein>
<keyword evidence="3" id="KW-1185">Reference proteome</keyword>
<keyword evidence="1" id="KW-0812">Transmembrane</keyword>
<gene>
    <name evidence="2" type="ORF">PMAYCL1PPCAC_29982</name>
</gene>
<comment type="caution">
    <text evidence="2">The sequence shown here is derived from an EMBL/GenBank/DDBJ whole genome shotgun (WGS) entry which is preliminary data.</text>
</comment>
<accession>A0AAN5IBC0</accession>